<dbReference type="Gene3D" id="2.60.40.4070">
    <property type="match status" value="1"/>
</dbReference>
<protein>
    <recommendedName>
        <fullName evidence="2">FlgD/Vpr Ig-like domain-containing protein</fullName>
    </recommendedName>
</protein>
<dbReference type="Pfam" id="PF13860">
    <property type="entry name" value="FlgD_ig"/>
    <property type="match status" value="1"/>
</dbReference>
<evidence type="ECO:0000313" key="3">
    <source>
        <dbReference type="EMBL" id="ASJ76268.1"/>
    </source>
</evidence>
<feature type="domain" description="FlgD/Vpr Ig-like" evidence="2">
    <location>
        <begin position="63"/>
        <end position="113"/>
    </location>
</feature>
<organism evidence="3 4">
    <name type="scientific">Granulosicoccus antarcticus IMCC3135</name>
    <dbReference type="NCBI Taxonomy" id="1192854"/>
    <lineage>
        <taxon>Bacteria</taxon>
        <taxon>Pseudomonadati</taxon>
        <taxon>Pseudomonadota</taxon>
        <taxon>Gammaproteobacteria</taxon>
        <taxon>Chromatiales</taxon>
        <taxon>Granulosicoccaceae</taxon>
        <taxon>Granulosicoccus</taxon>
    </lineage>
</organism>
<evidence type="ECO:0000256" key="1">
    <source>
        <dbReference type="SAM" id="SignalP"/>
    </source>
</evidence>
<dbReference type="OrthoDB" id="5761312at2"/>
<dbReference type="AlphaFoldDB" id="A0A2Z2P1Y8"/>
<accession>A0A2Z2P1Y8</accession>
<dbReference type="KEGG" id="gai:IMCC3135_31095"/>
<evidence type="ECO:0000313" key="4">
    <source>
        <dbReference type="Proteomes" id="UP000250079"/>
    </source>
</evidence>
<gene>
    <name evidence="3" type="ORF">IMCC3135_31095</name>
</gene>
<dbReference type="RefSeq" id="WP_088921068.1">
    <property type="nucleotide sequence ID" value="NZ_CP018632.1"/>
</dbReference>
<dbReference type="InterPro" id="IPR025965">
    <property type="entry name" value="FlgD/Vpr_Ig-like"/>
</dbReference>
<keyword evidence="1" id="KW-0732">Signal</keyword>
<reference evidence="3 4" key="1">
    <citation type="submission" date="2016-12" db="EMBL/GenBank/DDBJ databases">
        <authorList>
            <person name="Song W.-J."/>
            <person name="Kurnit D.M."/>
        </authorList>
    </citation>
    <scope>NUCLEOTIDE SEQUENCE [LARGE SCALE GENOMIC DNA]</scope>
    <source>
        <strain evidence="3 4">IMCC3135</strain>
    </source>
</reference>
<dbReference type="EMBL" id="CP018632">
    <property type="protein sequence ID" value="ASJ76268.1"/>
    <property type="molecule type" value="Genomic_DNA"/>
</dbReference>
<keyword evidence="4" id="KW-1185">Reference proteome</keyword>
<proteinExistence type="predicted"/>
<feature type="signal peptide" evidence="1">
    <location>
        <begin position="1"/>
        <end position="23"/>
    </location>
</feature>
<feature type="chain" id="PRO_5016428322" description="FlgD/Vpr Ig-like domain-containing protein" evidence="1">
    <location>
        <begin position="24"/>
        <end position="383"/>
    </location>
</feature>
<sequence length="383" mass="43732">MSRGIRWFVFVVVACMCANTVHAEIRYLEIAPENSMKPIGLLWSDVEEFNPSLRKTHDFAFATDNDTQVSLVIKSADGDVIRRLLDEKPYQSGRYAVTWDGKDDQGVVVPDEAWTPVFEATYANEDVVIDDPTRYSGGEIIADLAWTIRGRTELSFNVPYASRVLVRSGVDEGPMMRAIRRWEPVASGKVVVRWDGYDADQVEYFADRDDRWFVVMAYQLPQFTIISTGNNKRDYRQYRVHKKLPEPEVNLTAIQLQRNGQRLSRDFFLPRSFEPRVSIEFVEQQTTSVSGLPQVSGEAIFKINVPVEDRWVLDSSFYETGFYVNYEFQSEEEQGFVPMIWQYDASNLPIGRHIATVQLFGFGGFISSATIAFEIVQANGSTD</sequence>
<name>A0A2Z2P1Y8_9GAMM</name>
<dbReference type="Proteomes" id="UP000250079">
    <property type="component" value="Chromosome"/>
</dbReference>
<evidence type="ECO:0000259" key="2">
    <source>
        <dbReference type="Pfam" id="PF13860"/>
    </source>
</evidence>